<evidence type="ECO:0000256" key="1">
    <source>
        <dbReference type="SAM" id="Phobius"/>
    </source>
</evidence>
<organism evidence="2 3">
    <name type="scientific">Methanococcoides alaskense</name>
    <dbReference type="NCBI Taxonomy" id="325778"/>
    <lineage>
        <taxon>Archaea</taxon>
        <taxon>Methanobacteriati</taxon>
        <taxon>Methanobacteriota</taxon>
        <taxon>Stenosarchaea group</taxon>
        <taxon>Methanomicrobia</taxon>
        <taxon>Methanosarcinales</taxon>
        <taxon>Methanosarcinaceae</taxon>
        <taxon>Methanococcoides</taxon>
    </lineage>
</organism>
<feature type="transmembrane region" description="Helical" evidence="1">
    <location>
        <begin position="161"/>
        <end position="183"/>
    </location>
</feature>
<feature type="transmembrane region" description="Helical" evidence="1">
    <location>
        <begin position="91"/>
        <end position="110"/>
    </location>
</feature>
<proteinExistence type="predicted"/>
<dbReference type="EMBL" id="JAVDQI010000001">
    <property type="protein sequence ID" value="MDR6221678.1"/>
    <property type="molecule type" value="Genomic_DNA"/>
</dbReference>
<evidence type="ECO:0000313" key="3">
    <source>
        <dbReference type="Proteomes" id="UP001185015"/>
    </source>
</evidence>
<sequence>MLYDFISMVIKEFADHSFSSSLISIIGFIIVFPYFYKSKVWNDLSDFEKLSISIISVPITFFLIVFPISQIYLLTLNFYYGFDLFSYTSSYLMNLYIIVYAVLLIGISYLRTLSPNALYDNHTCVKKIFMGYFIIFFFLIIFTIDFCLIALISGYREYFPIIYGTLYINILLLLIFSIIHLAIHKKELTNIQSYIKENIELFNNKYKAKSRIIVLVLLIIVPCLFGYILFSYSIVKTGQEVKELSIEILPMNPPKYISAERISSEYYTINPPIALK</sequence>
<name>A0AA90ZB51_9EURY</name>
<keyword evidence="1" id="KW-1133">Transmembrane helix</keyword>
<gene>
    <name evidence="2" type="ORF">J2750_000110</name>
</gene>
<keyword evidence="1" id="KW-0472">Membrane</keyword>
<reference evidence="2 3" key="1">
    <citation type="submission" date="2023-07" db="EMBL/GenBank/DDBJ databases">
        <title>Genomic Encyclopedia of Type Strains, Phase IV (KMG-IV): sequencing the most valuable type-strain genomes for metagenomic binning, comparative biology and taxonomic classification.</title>
        <authorList>
            <person name="Goeker M."/>
        </authorList>
    </citation>
    <scope>NUCLEOTIDE SEQUENCE [LARGE SCALE GENOMIC DNA]</scope>
    <source>
        <strain evidence="2 3">DSM 17273</strain>
    </source>
</reference>
<comment type="caution">
    <text evidence="2">The sequence shown here is derived from an EMBL/GenBank/DDBJ whole genome shotgun (WGS) entry which is preliminary data.</text>
</comment>
<dbReference type="RefSeq" id="WP_270096491.1">
    <property type="nucleotide sequence ID" value="NZ_JAQFFK010000003.1"/>
</dbReference>
<protein>
    <submittedName>
        <fullName evidence="2">Small-conductance mechanosensitive channel</fullName>
    </submittedName>
</protein>
<keyword evidence="1" id="KW-0812">Transmembrane</keyword>
<keyword evidence="3" id="KW-1185">Reference proteome</keyword>
<accession>A0AA90ZB51</accession>
<feature type="transmembrane region" description="Helical" evidence="1">
    <location>
        <begin position="212"/>
        <end position="235"/>
    </location>
</feature>
<feature type="transmembrane region" description="Helical" evidence="1">
    <location>
        <begin position="131"/>
        <end position="155"/>
    </location>
</feature>
<feature type="transmembrane region" description="Helical" evidence="1">
    <location>
        <begin position="18"/>
        <end position="36"/>
    </location>
</feature>
<feature type="transmembrane region" description="Helical" evidence="1">
    <location>
        <begin position="57"/>
        <end position="79"/>
    </location>
</feature>
<evidence type="ECO:0000313" key="2">
    <source>
        <dbReference type="EMBL" id="MDR6221678.1"/>
    </source>
</evidence>
<dbReference type="AlphaFoldDB" id="A0AA90ZB51"/>
<dbReference type="Proteomes" id="UP001185015">
    <property type="component" value="Unassembled WGS sequence"/>
</dbReference>